<proteinExistence type="predicted"/>
<gene>
    <name evidence="1" type="ORF">HMPREF2531_01261</name>
</gene>
<dbReference type="EMBL" id="LTDF01000051">
    <property type="protein sequence ID" value="KXT53738.1"/>
    <property type="molecule type" value="Genomic_DNA"/>
</dbReference>
<sequence>MHYVMEYHRISFIHNDTEYSFIKAMNDRLVGYALMSACRLEVQIYMKENNLRGKYILTGMAKI</sequence>
<dbReference type="AlphaFoldDB" id="A0A139LQN6"/>
<evidence type="ECO:0000313" key="1">
    <source>
        <dbReference type="EMBL" id="KXT53738.1"/>
    </source>
</evidence>
<accession>A0A139LQN6</accession>
<dbReference type="PATRIC" id="fig|329854.7.peg.1275"/>
<organism evidence="1">
    <name type="scientific">Bacteroides intestinalis</name>
    <dbReference type="NCBI Taxonomy" id="329854"/>
    <lineage>
        <taxon>Bacteria</taxon>
        <taxon>Pseudomonadati</taxon>
        <taxon>Bacteroidota</taxon>
        <taxon>Bacteroidia</taxon>
        <taxon>Bacteroidales</taxon>
        <taxon>Bacteroidaceae</taxon>
        <taxon>Bacteroides</taxon>
    </lineage>
</organism>
<name>A0A139LQN6_9BACE</name>
<dbReference type="Proteomes" id="UP000070319">
    <property type="component" value="Unassembled WGS sequence"/>
</dbReference>
<comment type="caution">
    <text evidence="1">The sequence shown here is derived from an EMBL/GenBank/DDBJ whole genome shotgun (WGS) entry which is preliminary data.</text>
</comment>
<protein>
    <submittedName>
        <fullName evidence="1">Uncharacterized protein</fullName>
    </submittedName>
</protein>
<reference evidence="1 2" key="1">
    <citation type="submission" date="2016-02" db="EMBL/GenBank/DDBJ databases">
        <authorList>
            <person name="Wen L."/>
            <person name="He K."/>
            <person name="Yang H."/>
        </authorList>
    </citation>
    <scope>NUCLEOTIDE SEQUENCE [LARGE SCALE GENOMIC DNA]</scope>
    <source>
        <strain evidence="1 2">KLE1704</strain>
    </source>
</reference>
<evidence type="ECO:0000313" key="2">
    <source>
        <dbReference type="Proteomes" id="UP000070319"/>
    </source>
</evidence>